<name>A0A0U0SAE9_MYCTX</name>
<reference evidence="2" key="1">
    <citation type="submission" date="2015-03" db="EMBL/GenBank/DDBJ databases">
        <authorList>
            <consortium name="Pathogen Informatics"/>
        </authorList>
    </citation>
    <scope>NUCLEOTIDE SEQUENCE [LARGE SCALE GENOMIC DNA]</scope>
    <source>
        <strain evidence="2">K00500041</strain>
    </source>
</reference>
<organism evidence="1 2">
    <name type="scientific">Mycobacterium tuberculosis</name>
    <dbReference type="NCBI Taxonomy" id="1773"/>
    <lineage>
        <taxon>Bacteria</taxon>
        <taxon>Bacillati</taxon>
        <taxon>Actinomycetota</taxon>
        <taxon>Actinomycetes</taxon>
        <taxon>Mycobacteriales</taxon>
        <taxon>Mycobacteriaceae</taxon>
        <taxon>Mycobacterium</taxon>
        <taxon>Mycobacterium tuberculosis complex</taxon>
    </lineage>
</organism>
<proteinExistence type="predicted"/>
<evidence type="ECO:0000313" key="1">
    <source>
        <dbReference type="EMBL" id="COW66077.1"/>
    </source>
</evidence>
<protein>
    <submittedName>
        <fullName evidence="1">Uncharacterized protein</fullName>
    </submittedName>
</protein>
<accession>A0A0U0SAE9</accession>
<dbReference type="EMBL" id="CSAE01000627">
    <property type="protein sequence ID" value="COW66077.1"/>
    <property type="molecule type" value="Genomic_DNA"/>
</dbReference>
<dbReference type="AlphaFoldDB" id="A0A0U0SAE9"/>
<gene>
    <name evidence="1" type="ORF">ERS007703_04002</name>
</gene>
<dbReference type="Proteomes" id="UP000038802">
    <property type="component" value="Unassembled WGS sequence"/>
</dbReference>
<evidence type="ECO:0000313" key="2">
    <source>
        <dbReference type="Proteomes" id="UP000038802"/>
    </source>
</evidence>
<sequence>MPGGSCAPLRGGRIVEHATHRGGQPSSMPLRITVISSFIDAEHVISESDSRTSHDSTACT</sequence>